<keyword evidence="4 10" id="KW-0812">Transmembrane</keyword>
<dbReference type="GO" id="GO:0005886">
    <property type="term" value="C:plasma membrane"/>
    <property type="evidence" value="ECO:0007669"/>
    <property type="project" value="UniProtKB-SubCell"/>
</dbReference>
<feature type="transmembrane region" description="Helical" evidence="10">
    <location>
        <begin position="454"/>
        <end position="475"/>
    </location>
</feature>
<evidence type="ECO:0000256" key="6">
    <source>
        <dbReference type="ARBA" id="ARBA00022840"/>
    </source>
</evidence>
<evidence type="ECO:0000256" key="3">
    <source>
        <dbReference type="ARBA" id="ARBA00022475"/>
    </source>
</evidence>
<reference evidence="13" key="2">
    <citation type="submission" date="2014-05" db="EMBL/GenBank/DDBJ databases">
        <title>The genome and life-stage specific transcriptomes of Globodera pallida elucidate key aspects of plant parasitism by a cyst nematode.</title>
        <authorList>
            <person name="Cotton J.A."/>
            <person name="Lilley C.J."/>
            <person name="Jones L.M."/>
            <person name="Kikuchi T."/>
            <person name="Reid A.J."/>
            <person name="Thorpe P."/>
            <person name="Tsai I.J."/>
            <person name="Beasley H."/>
            <person name="Blok V."/>
            <person name="Cock P.J.A."/>
            <person name="Van den Akker S.E."/>
            <person name="Holroyd N."/>
            <person name="Hunt M."/>
            <person name="Mantelin S."/>
            <person name="Naghra H."/>
            <person name="Pain A."/>
            <person name="Palomares-Rius J.E."/>
            <person name="Zarowiecki M."/>
            <person name="Berriman M."/>
            <person name="Jones J.T."/>
            <person name="Urwin P.E."/>
        </authorList>
    </citation>
    <scope>NUCLEOTIDE SEQUENCE [LARGE SCALE GENOMIC DNA]</scope>
    <source>
        <strain evidence="13">Lindley</strain>
    </source>
</reference>
<dbReference type="PROSITE" id="PS00211">
    <property type="entry name" value="ABC_TRANSPORTER_1"/>
    <property type="match status" value="1"/>
</dbReference>
<dbReference type="PANTHER" id="PTHR24221">
    <property type="entry name" value="ATP-BINDING CASSETTE SUB-FAMILY B"/>
    <property type="match status" value="1"/>
</dbReference>
<dbReference type="InterPro" id="IPR011527">
    <property type="entry name" value="ABC1_TM_dom"/>
</dbReference>
<accession>A0A183BIX0</accession>
<comment type="subcellular location">
    <subcellularLocation>
        <location evidence="1">Cell membrane</location>
        <topology evidence="1">Multi-pass membrane protein</topology>
    </subcellularLocation>
</comment>
<keyword evidence="2" id="KW-0813">Transport</keyword>
<evidence type="ECO:0000256" key="10">
    <source>
        <dbReference type="SAM" id="Phobius"/>
    </source>
</evidence>
<reference evidence="14" key="3">
    <citation type="submission" date="2016-06" db="UniProtKB">
        <authorList>
            <consortium name="WormBaseParasite"/>
        </authorList>
    </citation>
    <scope>IDENTIFICATION</scope>
</reference>
<evidence type="ECO:0000256" key="9">
    <source>
        <dbReference type="ARBA" id="ARBA00024363"/>
    </source>
</evidence>
<keyword evidence="7 10" id="KW-1133">Transmembrane helix</keyword>
<evidence type="ECO:0000256" key="4">
    <source>
        <dbReference type="ARBA" id="ARBA00022692"/>
    </source>
</evidence>
<dbReference type="InterPro" id="IPR003593">
    <property type="entry name" value="AAA+_ATPase"/>
</dbReference>
<feature type="domain" description="ABC transporter" evidence="11">
    <location>
        <begin position="516"/>
        <end position="774"/>
    </location>
</feature>
<dbReference type="WBParaSite" id="GPLIN_000054900">
    <property type="protein sequence ID" value="GPLIN_000054900"/>
    <property type="gene ID" value="GPLIN_000054900"/>
</dbReference>
<dbReference type="InterPro" id="IPR017871">
    <property type="entry name" value="ABC_transporter-like_CS"/>
</dbReference>
<dbReference type="InterPro" id="IPR027417">
    <property type="entry name" value="P-loop_NTPase"/>
</dbReference>
<keyword evidence="5" id="KW-0547">Nucleotide-binding</keyword>
<dbReference type="PANTHER" id="PTHR24221:SF654">
    <property type="entry name" value="ATP-BINDING CASSETTE SUB-FAMILY B MEMBER 6"/>
    <property type="match status" value="1"/>
</dbReference>
<evidence type="ECO:0000313" key="13">
    <source>
        <dbReference type="Proteomes" id="UP000050741"/>
    </source>
</evidence>
<dbReference type="InterPro" id="IPR039421">
    <property type="entry name" value="Type_1_exporter"/>
</dbReference>
<dbReference type="SUPFAM" id="SSF90123">
    <property type="entry name" value="ABC transporter transmembrane region"/>
    <property type="match status" value="1"/>
</dbReference>
<feature type="transmembrane region" description="Helical" evidence="10">
    <location>
        <begin position="135"/>
        <end position="154"/>
    </location>
</feature>
<feature type="domain" description="ABC transmembrane type-1" evidence="12">
    <location>
        <begin position="224"/>
        <end position="513"/>
    </location>
</feature>
<dbReference type="Pfam" id="PF00005">
    <property type="entry name" value="ABC_tran"/>
    <property type="match status" value="1"/>
</dbReference>
<dbReference type="GO" id="GO:0005774">
    <property type="term" value="C:vacuolar membrane"/>
    <property type="evidence" value="ECO:0007669"/>
    <property type="project" value="TreeGrafter"/>
</dbReference>
<keyword evidence="13" id="KW-1185">Reference proteome</keyword>
<feature type="transmembrane region" description="Helical" evidence="10">
    <location>
        <begin position="487"/>
        <end position="511"/>
    </location>
</feature>
<dbReference type="AlphaFoldDB" id="A0A183BIX0"/>
<evidence type="ECO:0000256" key="7">
    <source>
        <dbReference type="ARBA" id="ARBA00022989"/>
    </source>
</evidence>
<evidence type="ECO:0000313" key="14">
    <source>
        <dbReference type="WBParaSite" id="GPLIN_000054900"/>
    </source>
</evidence>
<dbReference type="GO" id="GO:0020037">
    <property type="term" value="F:heme binding"/>
    <property type="evidence" value="ECO:0007669"/>
    <property type="project" value="TreeGrafter"/>
</dbReference>
<dbReference type="GO" id="GO:0015439">
    <property type="term" value="F:ABC-type heme transporter activity"/>
    <property type="evidence" value="ECO:0007669"/>
    <property type="project" value="TreeGrafter"/>
</dbReference>
<protein>
    <submittedName>
        <fullName evidence="14">ATP-binding cassette sub-family B member 6, mitochondrial</fullName>
    </submittedName>
</protein>
<evidence type="ECO:0000259" key="11">
    <source>
        <dbReference type="PROSITE" id="PS50893"/>
    </source>
</evidence>
<feature type="transmembrane region" description="Helical" evidence="10">
    <location>
        <begin position="28"/>
        <end position="49"/>
    </location>
</feature>
<dbReference type="PROSITE" id="PS50929">
    <property type="entry name" value="ABC_TM1F"/>
    <property type="match status" value="1"/>
</dbReference>
<evidence type="ECO:0000256" key="1">
    <source>
        <dbReference type="ARBA" id="ARBA00004651"/>
    </source>
</evidence>
<dbReference type="Gene3D" id="3.40.50.300">
    <property type="entry name" value="P-loop containing nucleotide triphosphate hydrolases"/>
    <property type="match status" value="1"/>
</dbReference>
<feature type="transmembrane region" description="Helical" evidence="10">
    <location>
        <begin position="367"/>
        <end position="387"/>
    </location>
</feature>
<feature type="transmembrane region" description="Helical" evidence="10">
    <location>
        <begin position="342"/>
        <end position="361"/>
    </location>
</feature>
<dbReference type="SMART" id="SM00382">
    <property type="entry name" value="AAA"/>
    <property type="match status" value="1"/>
</dbReference>
<dbReference type="Proteomes" id="UP000050741">
    <property type="component" value="Unassembled WGS sequence"/>
</dbReference>
<proteinExistence type="inferred from homology"/>
<sequence length="790" mass="89474">MVYSWNILSFWLGSDSVTFWPFAKGTNAYFLFPALLITALVILNVLATVRNRFFGNRQHLALRSGSLPPFFYTVLLAHLLLVLLSLTFLLFVLFRSSSSVLPALFVAVFVHCFFWSFSVGRFWSNRHFHEQPTSLVVSYALFSFITTLPLFFWSQIFPNGPRGVTFLLYLFELIFTNFVLIAVVTKSTLKKDGQSSWANFVAKLLQIWPYVWPRKSIRLQLYVLICLFLLAIGRVINVLIPLYSKWIVDALSGPNPYFCYKLILVATTLKFLQGSGGQGGLLNTARTFIWLPIQQYTTIEIEVDMLNHLHNLSLRWHLSRKTGEMFVGPSRDGQRHQLNQHIVELVLPAILDILLAAAFFFSNFNAYFGFLVLVTMIIYLAFTVLVSEWRIPHRREMNECDKKAGAIGVDSLINYETIKHFNAETLETQRYREAYLIYQRAEYKANASLSLLNLCQNSIIGLGLIGGSLLAAFLITRPRSSLTAGDYVLFTTYLLQLYAPLNFFGTIYRVVQRSFIDMENMLSLFSEDIEIKDVLGAKELERPIDRSSAICPSPSIPERLWHCQRMFNDFRVGPSGSGKTTVVRLLFRLYDVTDGQILFNGVDIRQLKLSSVRDRIGIVPQDTVLFNDTIRYNIRYGRQAATDEDVGEAAKAAAIHQFIVSQPDGYDCLVGERGLKLSGGEKQRVAIARVVLKGPEYILLDEATSALDSKTERSIQHNLFELCNRRSCVIVAHRLSTIVHADKILVLSEGTVAESGSHSQLLELDGLYAEMWRLQNGNSEAKGIEPNGDG</sequence>
<feature type="transmembrane region" description="Helical" evidence="10">
    <location>
        <begin position="70"/>
        <end position="94"/>
    </location>
</feature>
<dbReference type="PROSITE" id="PS50893">
    <property type="entry name" value="ABC_TRANSPORTER_2"/>
    <property type="match status" value="1"/>
</dbReference>
<evidence type="ECO:0000256" key="5">
    <source>
        <dbReference type="ARBA" id="ARBA00022741"/>
    </source>
</evidence>
<organism evidence="13 14">
    <name type="scientific">Globodera pallida</name>
    <name type="common">Potato cyst nematode worm</name>
    <name type="synonym">Heterodera pallida</name>
    <dbReference type="NCBI Taxonomy" id="36090"/>
    <lineage>
        <taxon>Eukaryota</taxon>
        <taxon>Metazoa</taxon>
        <taxon>Ecdysozoa</taxon>
        <taxon>Nematoda</taxon>
        <taxon>Chromadorea</taxon>
        <taxon>Rhabditida</taxon>
        <taxon>Tylenchina</taxon>
        <taxon>Tylenchomorpha</taxon>
        <taxon>Tylenchoidea</taxon>
        <taxon>Heteroderidae</taxon>
        <taxon>Heteroderinae</taxon>
        <taxon>Globodera</taxon>
    </lineage>
</organism>
<dbReference type="GO" id="GO:0005524">
    <property type="term" value="F:ATP binding"/>
    <property type="evidence" value="ECO:0007669"/>
    <property type="project" value="UniProtKB-KW"/>
</dbReference>
<comment type="similarity">
    <text evidence="9">Belongs to the ABC transporter superfamily. ABCB family. Heavy Metal importer (TC 3.A.1.210) subfamily.</text>
</comment>
<name>A0A183BIX0_GLOPA</name>
<feature type="transmembrane region" description="Helical" evidence="10">
    <location>
        <begin position="221"/>
        <end position="243"/>
    </location>
</feature>
<evidence type="ECO:0000256" key="8">
    <source>
        <dbReference type="ARBA" id="ARBA00023136"/>
    </source>
</evidence>
<dbReference type="InterPro" id="IPR003439">
    <property type="entry name" value="ABC_transporter-like_ATP-bd"/>
</dbReference>
<keyword evidence="3" id="KW-1003">Cell membrane</keyword>
<dbReference type="FunFam" id="3.40.50.300:FF:000221">
    <property type="entry name" value="Multidrug ABC transporter ATP-binding protein"/>
    <property type="match status" value="1"/>
</dbReference>
<dbReference type="Pfam" id="PF00664">
    <property type="entry name" value="ABC_membrane"/>
    <property type="match status" value="1"/>
</dbReference>
<feature type="transmembrane region" description="Helical" evidence="10">
    <location>
        <begin position="166"/>
        <end position="185"/>
    </location>
</feature>
<evidence type="ECO:0000256" key="2">
    <source>
        <dbReference type="ARBA" id="ARBA00022448"/>
    </source>
</evidence>
<dbReference type="InterPro" id="IPR036640">
    <property type="entry name" value="ABC1_TM_sf"/>
</dbReference>
<dbReference type="Gene3D" id="1.20.1560.10">
    <property type="entry name" value="ABC transporter type 1, transmembrane domain"/>
    <property type="match status" value="1"/>
</dbReference>
<reference evidence="13" key="1">
    <citation type="submission" date="2013-12" db="EMBL/GenBank/DDBJ databases">
        <authorList>
            <person name="Aslett M."/>
        </authorList>
    </citation>
    <scope>NUCLEOTIDE SEQUENCE [LARGE SCALE GENOMIC DNA]</scope>
    <source>
        <strain evidence="13">Lindley</strain>
    </source>
</reference>
<keyword evidence="8 10" id="KW-0472">Membrane</keyword>
<dbReference type="SUPFAM" id="SSF52540">
    <property type="entry name" value="P-loop containing nucleoside triphosphate hydrolases"/>
    <property type="match status" value="1"/>
</dbReference>
<evidence type="ECO:0000259" key="12">
    <source>
        <dbReference type="PROSITE" id="PS50929"/>
    </source>
</evidence>
<feature type="transmembrane region" description="Helical" evidence="10">
    <location>
        <begin position="100"/>
        <end position="123"/>
    </location>
</feature>
<keyword evidence="6" id="KW-0067">ATP-binding</keyword>
<dbReference type="GO" id="GO:0016887">
    <property type="term" value="F:ATP hydrolysis activity"/>
    <property type="evidence" value="ECO:0007669"/>
    <property type="project" value="InterPro"/>
</dbReference>